<evidence type="ECO:0000313" key="2">
    <source>
        <dbReference type="EMBL" id="WFD03232.1"/>
    </source>
</evidence>
<dbReference type="EMBL" id="CP119936">
    <property type="protein sequence ID" value="WFD03232.1"/>
    <property type="molecule type" value="Genomic_DNA"/>
</dbReference>
<dbReference type="Proteomes" id="UP001214603">
    <property type="component" value="Chromosome 3"/>
</dbReference>
<feature type="compositionally biased region" description="Basic and acidic residues" evidence="1">
    <location>
        <begin position="379"/>
        <end position="388"/>
    </location>
</feature>
<feature type="region of interest" description="Disordered" evidence="1">
    <location>
        <begin position="285"/>
        <end position="388"/>
    </location>
</feature>
<dbReference type="AlphaFoldDB" id="A0AAF0E117"/>
<feature type="compositionally biased region" description="Polar residues" evidence="1">
    <location>
        <begin position="296"/>
        <end position="306"/>
    </location>
</feature>
<protein>
    <submittedName>
        <fullName evidence="2">Uncharacterized protein</fullName>
    </submittedName>
</protein>
<sequence>MHAEALPSDADQLTAIAKWLRVLTHRTDTDDRAVLTSGAALFDVLSAVYEDVLSWENDVPYVDTAHGTPSEAELAQLLRLVLGVIAKSEANDAQIHAMQTLPYEDQMILMRVIEATLAGADAPETEAPEADTSIVADTKELETVRRELAKQTELATLYQDQLASVEAHLERIAEENKEMAAVLPGLRDSERERNIFRDQLDEWRPLVELSKRQETQLEKYRERLDEVAEMRRELQTLRAEKAQRSVPTHTEDKEASSKRAERKYAVLQEQHARLEQEHAQLRAQYEERETERAKQMEQQNLAQRGAQTDEPEEAPKSDVASPDNETIVSLREEISRLQSQLEHTKLMPDTDSLSDSPARHESHLAAVHADITAMRNNARSKEKEAQYQ</sequence>
<gene>
    <name evidence="2" type="ORF">MOBT1_001921</name>
</gene>
<evidence type="ECO:0000256" key="1">
    <source>
        <dbReference type="SAM" id="MobiDB-lite"/>
    </source>
</evidence>
<organism evidence="2 3">
    <name type="scientific">Malassezia obtusa</name>
    <dbReference type="NCBI Taxonomy" id="76774"/>
    <lineage>
        <taxon>Eukaryota</taxon>
        <taxon>Fungi</taxon>
        <taxon>Dikarya</taxon>
        <taxon>Basidiomycota</taxon>
        <taxon>Ustilaginomycotina</taxon>
        <taxon>Malasseziomycetes</taxon>
        <taxon>Malasseziales</taxon>
        <taxon>Malasseziaceae</taxon>
        <taxon>Malassezia</taxon>
    </lineage>
</organism>
<evidence type="ECO:0000313" key="3">
    <source>
        <dbReference type="Proteomes" id="UP001214603"/>
    </source>
</evidence>
<feature type="compositionally biased region" description="Basic and acidic residues" evidence="1">
    <location>
        <begin position="285"/>
        <end position="295"/>
    </location>
</feature>
<dbReference type="InterPro" id="IPR036872">
    <property type="entry name" value="CH_dom_sf"/>
</dbReference>
<reference evidence="2" key="1">
    <citation type="submission" date="2023-03" db="EMBL/GenBank/DDBJ databases">
        <title>Mating type loci evolution in Malassezia.</title>
        <authorList>
            <person name="Coelho M.A."/>
        </authorList>
    </citation>
    <scope>NUCLEOTIDE SEQUENCE</scope>
    <source>
        <strain evidence="2">CBS 7876</strain>
    </source>
</reference>
<keyword evidence="3" id="KW-1185">Reference proteome</keyword>
<dbReference type="SUPFAM" id="SSF116907">
    <property type="entry name" value="Hook domain"/>
    <property type="match status" value="1"/>
</dbReference>
<proteinExistence type="predicted"/>
<name>A0AAF0E117_9BASI</name>
<accession>A0AAF0E117</accession>
<dbReference type="Gene3D" id="1.10.418.10">
    <property type="entry name" value="Calponin-like domain"/>
    <property type="match status" value="1"/>
</dbReference>
<feature type="region of interest" description="Disordered" evidence="1">
    <location>
        <begin position="238"/>
        <end position="261"/>
    </location>
</feature>